<accession>A0AB72V9D8</accession>
<dbReference type="GO" id="GO:0046872">
    <property type="term" value="F:metal ion binding"/>
    <property type="evidence" value="ECO:0007669"/>
    <property type="project" value="UniProtKB-KW"/>
</dbReference>
<dbReference type="FunFam" id="3.20.20.140:FF:000005">
    <property type="entry name" value="TatD family hydrolase"/>
    <property type="match status" value="1"/>
</dbReference>
<dbReference type="PIRSF" id="PIRSF005902">
    <property type="entry name" value="DNase_TatD"/>
    <property type="match status" value="1"/>
</dbReference>
<dbReference type="PANTHER" id="PTHR46124">
    <property type="entry name" value="D-AMINOACYL-TRNA DEACYLASE"/>
    <property type="match status" value="1"/>
</dbReference>
<dbReference type="GO" id="GO:0016788">
    <property type="term" value="F:hydrolase activity, acting on ester bonds"/>
    <property type="evidence" value="ECO:0007669"/>
    <property type="project" value="InterPro"/>
</dbReference>
<dbReference type="GO" id="GO:0004536">
    <property type="term" value="F:DNA nuclease activity"/>
    <property type="evidence" value="ECO:0007669"/>
    <property type="project" value="InterPro"/>
</dbReference>
<feature type="binding site" evidence="3">
    <location>
        <position position="55"/>
    </location>
    <ligand>
        <name>a divalent metal cation</name>
        <dbReference type="ChEBI" id="CHEBI:60240"/>
        <label>1</label>
    </ligand>
</feature>
<dbReference type="SUPFAM" id="SSF51556">
    <property type="entry name" value="Metallo-dependent hydrolases"/>
    <property type="match status" value="1"/>
</dbReference>
<feature type="binding site" evidence="3">
    <location>
        <position position="179"/>
    </location>
    <ligand>
        <name>a divalent metal cation</name>
        <dbReference type="ChEBI" id="CHEBI:60240"/>
        <label>2</label>
    </ligand>
</feature>
<dbReference type="KEGG" id="cgt:cgR_1009"/>
<dbReference type="Pfam" id="PF01026">
    <property type="entry name" value="TatD_DNase"/>
    <property type="match status" value="1"/>
</dbReference>
<feature type="binding site" evidence="3">
    <location>
        <position position="53"/>
    </location>
    <ligand>
        <name>a divalent metal cation</name>
        <dbReference type="ChEBI" id="CHEBI:60240"/>
        <label>1</label>
    </ligand>
</feature>
<reference evidence="4" key="1">
    <citation type="journal article" date="2007" name="Microbiology">
        <title>Comparative analysis of the Corynebacterium glutamicum group and complete genome sequence of strain R.</title>
        <authorList>
            <person name="Yukawa H."/>
            <person name="Omumasaba C.A."/>
            <person name="Nonaka H."/>
            <person name="Kos P."/>
            <person name="Okai N."/>
            <person name="Suzuki N."/>
            <person name="Suda M."/>
            <person name="Tsuge Y."/>
            <person name="Watanabe J."/>
            <person name="Ikeda Y."/>
            <person name="Vertes A.A."/>
            <person name="Inui M."/>
        </authorList>
    </citation>
    <scope>NUCLEOTIDE SEQUENCE</scope>
    <source>
        <strain evidence="4">R</strain>
    </source>
</reference>
<name>A0AB72V9D8_CORGB</name>
<dbReference type="PANTHER" id="PTHR46124:SF2">
    <property type="entry name" value="D-AMINOACYL-TRNA DEACYLASE"/>
    <property type="match status" value="1"/>
</dbReference>
<feature type="binding site" evidence="3">
    <location>
        <position position="203"/>
    </location>
    <ligand>
        <name>a divalent metal cation</name>
        <dbReference type="ChEBI" id="CHEBI:60240"/>
        <label>2</label>
    </ligand>
</feature>
<dbReference type="CDD" id="cd01310">
    <property type="entry name" value="TatD_DNAse"/>
    <property type="match status" value="1"/>
</dbReference>
<evidence type="ECO:0000256" key="2">
    <source>
        <dbReference type="ARBA" id="ARBA00022801"/>
    </source>
</evidence>
<dbReference type="EMBL" id="AP009044">
    <property type="protein sequence ID" value="BAF53985.1"/>
    <property type="molecule type" value="Genomic_DNA"/>
</dbReference>
<sequence length="307" mass="33208">MIWVPRVVGLPWVKDVGEINDLHGSRIKATMSKKKPRPIPVPAQFIPGLIDAHTHLASCGGDLAGLVERAKEAGVEKLCTVGDGLAEAELALEAAQQFGNVFAACAIHPTKADQLDGAARARLTQMAADPNCVAIGETGLDSYWIKHDPEDTAALDVQEEALRWHIDLAISADKPLMIHNREADADLMRVLADAPPPKDTILHCFSSPLDVAKEALDRGYVLSFAGNVTFKRNEELREAARLAPISQILIETDAPYMTPEPFRGSRNEPSLIGHTALCIAEVRGMAVEDVAAALNENFDRVYGVTNL</sequence>
<dbReference type="InterPro" id="IPR015991">
    <property type="entry name" value="TatD/YcfH-like"/>
</dbReference>
<proteinExistence type="predicted"/>
<dbReference type="InterPro" id="IPR001130">
    <property type="entry name" value="TatD-like"/>
</dbReference>
<protein>
    <submittedName>
        <fullName evidence="4">Uncharacterized protein</fullName>
    </submittedName>
</protein>
<dbReference type="InterPro" id="IPR032466">
    <property type="entry name" value="Metal_Hydrolase"/>
</dbReference>
<keyword evidence="2" id="KW-0378">Hydrolase</keyword>
<evidence type="ECO:0000313" key="4">
    <source>
        <dbReference type="EMBL" id="BAF53985.1"/>
    </source>
</evidence>
<dbReference type="Gene3D" id="3.20.20.140">
    <property type="entry name" value="Metal-dependent hydrolases"/>
    <property type="match status" value="1"/>
</dbReference>
<organism evidence="4">
    <name type="scientific">Corynebacterium glutamicum (strain R)</name>
    <dbReference type="NCBI Taxonomy" id="340322"/>
    <lineage>
        <taxon>Bacteria</taxon>
        <taxon>Bacillati</taxon>
        <taxon>Actinomycetota</taxon>
        <taxon>Actinomycetes</taxon>
        <taxon>Mycobacteriales</taxon>
        <taxon>Corynebacteriaceae</taxon>
        <taxon>Corynebacterium</taxon>
    </lineage>
</organism>
<evidence type="ECO:0000256" key="3">
    <source>
        <dbReference type="PIRSR" id="PIRSR005902-1"/>
    </source>
</evidence>
<dbReference type="Proteomes" id="UP000006698">
    <property type="component" value="Chromosome"/>
</dbReference>
<feature type="binding site" evidence="3">
    <location>
        <position position="137"/>
    </location>
    <ligand>
        <name>a divalent metal cation</name>
        <dbReference type="ChEBI" id="CHEBI:60240"/>
        <label>1</label>
    </ligand>
</feature>
<dbReference type="AlphaFoldDB" id="A0AB72V9D8"/>
<evidence type="ECO:0000256" key="1">
    <source>
        <dbReference type="ARBA" id="ARBA00022723"/>
    </source>
</evidence>
<feature type="binding site" evidence="3">
    <location>
        <position position="253"/>
    </location>
    <ligand>
        <name>a divalent metal cation</name>
        <dbReference type="ChEBI" id="CHEBI:60240"/>
        <label>1</label>
    </ligand>
</feature>
<dbReference type="NCBIfam" id="TIGR00010">
    <property type="entry name" value="YchF/TatD family DNA exonuclease"/>
    <property type="match status" value="1"/>
</dbReference>
<keyword evidence="1 3" id="KW-0479">Metal-binding</keyword>
<dbReference type="GO" id="GO:0005829">
    <property type="term" value="C:cytosol"/>
    <property type="evidence" value="ECO:0007669"/>
    <property type="project" value="TreeGrafter"/>
</dbReference>
<gene>
    <name evidence="4" type="ordered locus">cgR_1009</name>
</gene>